<keyword evidence="6 7" id="KW-0961">Cell wall biogenesis/degradation</keyword>
<evidence type="ECO:0000256" key="2">
    <source>
        <dbReference type="ARBA" id="ARBA00005992"/>
    </source>
</evidence>
<dbReference type="Pfam" id="PF24125">
    <property type="entry name" value="Cds6_C"/>
    <property type="match status" value="1"/>
</dbReference>
<dbReference type="PANTHER" id="PTHR36699">
    <property type="entry name" value="LD-TRANSPEPTIDASE"/>
    <property type="match status" value="1"/>
</dbReference>
<feature type="active site" description="Proton donor/acceptor" evidence="7">
    <location>
        <position position="153"/>
    </location>
</feature>
<dbReference type="AlphaFoldDB" id="A0AAI9F364"/>
<dbReference type="GO" id="GO:0016740">
    <property type="term" value="F:transferase activity"/>
    <property type="evidence" value="ECO:0007669"/>
    <property type="project" value="UniProtKB-KW"/>
</dbReference>
<name>A0AAI9F364_9BACT</name>
<dbReference type="PROSITE" id="PS52029">
    <property type="entry name" value="LD_TPASE"/>
    <property type="match status" value="1"/>
</dbReference>
<dbReference type="Gene3D" id="2.40.440.10">
    <property type="entry name" value="L,D-transpeptidase catalytic domain-like"/>
    <property type="match status" value="1"/>
</dbReference>
<dbReference type="GO" id="GO:0071555">
    <property type="term" value="P:cell wall organization"/>
    <property type="evidence" value="ECO:0007669"/>
    <property type="project" value="UniProtKB-UniRule"/>
</dbReference>
<dbReference type="RefSeq" id="WP_007473548.1">
    <property type="nucleotide sequence ID" value="NZ_ABCJ01000001.1"/>
</dbReference>
<dbReference type="InterPro" id="IPR038063">
    <property type="entry name" value="Transpep_catalytic_dom"/>
</dbReference>
<accession>A0AAI9F364</accession>
<protein>
    <recommendedName>
        <fullName evidence="8">L,D-TPase catalytic domain-containing protein</fullName>
    </recommendedName>
</protein>
<dbReference type="GO" id="GO:0008360">
    <property type="term" value="P:regulation of cell shape"/>
    <property type="evidence" value="ECO:0007669"/>
    <property type="project" value="UniProtKB-UniRule"/>
</dbReference>
<feature type="domain" description="L,D-TPase catalytic" evidence="8">
    <location>
        <begin position="62"/>
        <end position="193"/>
    </location>
</feature>
<keyword evidence="5 7" id="KW-0573">Peptidoglycan synthesis</keyword>
<organism evidence="9 10">
    <name type="scientific">Caminibacter mediatlanticus TB-2</name>
    <dbReference type="NCBI Taxonomy" id="391592"/>
    <lineage>
        <taxon>Bacteria</taxon>
        <taxon>Pseudomonadati</taxon>
        <taxon>Campylobacterota</taxon>
        <taxon>Epsilonproteobacteria</taxon>
        <taxon>Nautiliales</taxon>
        <taxon>Nautiliaceae</taxon>
        <taxon>Caminibacter</taxon>
    </lineage>
</organism>
<dbReference type="InterPro" id="IPR056203">
    <property type="entry name" value="Cds6_C"/>
</dbReference>
<dbReference type="GO" id="GO:0009252">
    <property type="term" value="P:peptidoglycan biosynthetic process"/>
    <property type="evidence" value="ECO:0007669"/>
    <property type="project" value="UniProtKB-KW"/>
</dbReference>
<evidence type="ECO:0000256" key="4">
    <source>
        <dbReference type="ARBA" id="ARBA00022960"/>
    </source>
</evidence>
<comment type="pathway">
    <text evidence="1 7">Cell wall biogenesis; peptidoglycan biosynthesis.</text>
</comment>
<reference evidence="9 10" key="1">
    <citation type="journal article" date="2011" name="Stand. Genomic Sci.">
        <title>Draft genome sequence of Caminibacter mediatlanticus strain TB-2, an epsilonproteobacterium isolated from a deep-sea hydrothermal vent.</title>
        <authorList>
            <person name="Giovannelli D."/>
            <person name="Ferriera S."/>
            <person name="Johnson J."/>
            <person name="Kravitz S."/>
            <person name="Perez-Rodriguez I."/>
            <person name="Ricci J."/>
            <person name="O'Brien C."/>
            <person name="Voordeckers J.W."/>
            <person name="Bini E."/>
            <person name="Vetriani C."/>
        </authorList>
    </citation>
    <scope>NUCLEOTIDE SEQUENCE [LARGE SCALE GENOMIC DNA]</scope>
    <source>
        <strain evidence="9 10">TB-2</strain>
    </source>
</reference>
<dbReference type="EMBL" id="ABCJ01000001">
    <property type="protein sequence ID" value="EDM24529.1"/>
    <property type="molecule type" value="Genomic_DNA"/>
</dbReference>
<keyword evidence="3" id="KW-0808">Transferase</keyword>
<gene>
    <name evidence="9" type="ORF">CMTB2_03398</name>
</gene>
<dbReference type="SUPFAM" id="SSF54427">
    <property type="entry name" value="NTF2-like"/>
    <property type="match status" value="1"/>
</dbReference>
<evidence type="ECO:0000256" key="1">
    <source>
        <dbReference type="ARBA" id="ARBA00004752"/>
    </source>
</evidence>
<evidence type="ECO:0000256" key="7">
    <source>
        <dbReference type="PROSITE-ProRule" id="PRU01373"/>
    </source>
</evidence>
<evidence type="ECO:0000313" key="9">
    <source>
        <dbReference type="EMBL" id="EDM24529.1"/>
    </source>
</evidence>
<dbReference type="CDD" id="cd16913">
    <property type="entry name" value="YkuD_like"/>
    <property type="match status" value="1"/>
</dbReference>
<feature type="active site" description="Nucleophile" evidence="7">
    <location>
        <position position="168"/>
    </location>
</feature>
<keyword evidence="4 7" id="KW-0133">Cell shape</keyword>
<dbReference type="SUPFAM" id="SSF141523">
    <property type="entry name" value="L,D-transpeptidase catalytic domain-like"/>
    <property type="match status" value="1"/>
</dbReference>
<proteinExistence type="inferred from homology"/>
<comment type="similarity">
    <text evidence="2">Belongs to the YkuD family.</text>
</comment>
<evidence type="ECO:0000313" key="10">
    <source>
        <dbReference type="Proteomes" id="UP000003288"/>
    </source>
</evidence>
<evidence type="ECO:0000256" key="5">
    <source>
        <dbReference type="ARBA" id="ARBA00022984"/>
    </source>
</evidence>
<dbReference type="PANTHER" id="PTHR36699:SF1">
    <property type="entry name" value="L,D-TRANSPEPTIDASE YAFK-RELATED"/>
    <property type="match status" value="1"/>
</dbReference>
<evidence type="ECO:0000256" key="3">
    <source>
        <dbReference type="ARBA" id="ARBA00022679"/>
    </source>
</evidence>
<evidence type="ECO:0000259" key="8">
    <source>
        <dbReference type="PROSITE" id="PS52029"/>
    </source>
</evidence>
<dbReference type="InterPro" id="IPR005490">
    <property type="entry name" value="LD_TPept_cat_dom"/>
</dbReference>
<comment type="caution">
    <text evidence="9">The sequence shown here is derived from an EMBL/GenBank/DDBJ whole genome shotgun (WGS) entry which is preliminary data.</text>
</comment>
<evidence type="ECO:0000256" key="6">
    <source>
        <dbReference type="ARBA" id="ARBA00023316"/>
    </source>
</evidence>
<dbReference type="InterPro" id="IPR032710">
    <property type="entry name" value="NTF2-like_dom_sf"/>
</dbReference>
<dbReference type="GO" id="GO:0004180">
    <property type="term" value="F:carboxypeptidase activity"/>
    <property type="evidence" value="ECO:0007669"/>
    <property type="project" value="UniProtKB-ARBA"/>
</dbReference>
<dbReference type="Proteomes" id="UP000003288">
    <property type="component" value="Unassembled WGS sequence"/>
</dbReference>
<dbReference type="Pfam" id="PF03734">
    <property type="entry name" value="YkuD"/>
    <property type="match status" value="1"/>
</dbReference>
<sequence>MRIFIIFLFSTFLFADVIDTYRYYGIQKTIKEIEKNLQSEKYWLKKLKNIDVKYGYFENPTFILFCNKITRTLQVNLYKKGKLKNLTTFNNVIVGKLGDKQKEGDLKTPIGNYTLINKIKPSNTFYGPLAFVTSYPNLFDKLNKKNGYGIWIHGKPLDGERGDLSKGCIVLNNDEIKHLDTLINYKKTVLEITQNPIYARKDDIAKILALIYKWRDAWRKSDLKKYLAFYSQQTFKRSNGMDFKQFKEYKKRVFDSKKGQKIDIYFRNIQITPYQNVKNLPIYKVEMYEEYLSPTYVFKGNKEIYLQKFGNQFKIIVEK</sequence>